<reference evidence="2" key="1">
    <citation type="journal article" date="2011" name="Nat. Biotechnol.">
        <title>The genomic sequence of the Chinese hamster ovary (CHO)-K1 cell line.</title>
        <authorList>
            <person name="Xu X."/>
            <person name="Nagarajan H."/>
            <person name="Lewis N.E."/>
            <person name="Pan S."/>
            <person name="Cai Z."/>
            <person name="Liu X."/>
            <person name="Chen W."/>
            <person name="Xie M."/>
            <person name="Wang W."/>
            <person name="Hammond S."/>
            <person name="Andersen M.R."/>
            <person name="Neff N."/>
            <person name="Passarelli B."/>
            <person name="Koh W."/>
            <person name="Fan H.C."/>
            <person name="Wang J."/>
            <person name="Gui Y."/>
            <person name="Lee K.H."/>
            <person name="Betenbaugh M.J."/>
            <person name="Quake S.R."/>
            <person name="Famili I."/>
            <person name="Palsson B.O."/>
            <person name="Wang J."/>
        </authorList>
    </citation>
    <scope>NUCLEOTIDE SEQUENCE [LARGE SCALE GENOMIC DNA]</scope>
    <source>
        <strain evidence="2">CHO K1 cell line</strain>
    </source>
</reference>
<proteinExistence type="predicted"/>
<evidence type="ECO:0000313" key="1">
    <source>
        <dbReference type="EMBL" id="EGW05501.1"/>
    </source>
</evidence>
<organism evidence="1 2">
    <name type="scientific">Cricetulus griseus</name>
    <name type="common">Chinese hamster</name>
    <name type="synonym">Cricetulus barabensis griseus</name>
    <dbReference type="NCBI Taxonomy" id="10029"/>
    <lineage>
        <taxon>Eukaryota</taxon>
        <taxon>Metazoa</taxon>
        <taxon>Chordata</taxon>
        <taxon>Craniata</taxon>
        <taxon>Vertebrata</taxon>
        <taxon>Euteleostomi</taxon>
        <taxon>Mammalia</taxon>
        <taxon>Eutheria</taxon>
        <taxon>Euarchontoglires</taxon>
        <taxon>Glires</taxon>
        <taxon>Rodentia</taxon>
        <taxon>Myomorpha</taxon>
        <taxon>Muroidea</taxon>
        <taxon>Cricetidae</taxon>
        <taxon>Cricetinae</taxon>
        <taxon>Cricetulus</taxon>
    </lineage>
</organism>
<dbReference type="InParanoid" id="G3HES4"/>
<protein>
    <submittedName>
        <fullName evidence="1">Uncharacterized protein</fullName>
    </submittedName>
</protein>
<dbReference type="AlphaFoldDB" id="G3HES4"/>
<accession>G3HES4</accession>
<gene>
    <name evidence="1" type="ORF">I79_009068</name>
</gene>
<evidence type="ECO:0000313" key="2">
    <source>
        <dbReference type="Proteomes" id="UP000001075"/>
    </source>
</evidence>
<dbReference type="Proteomes" id="UP000001075">
    <property type="component" value="Unassembled WGS sequence"/>
</dbReference>
<sequence>MDPTSCPLTSTQMPPHIALAIDVNKRAAKLEMLAECGRREALDKLHCTHGMVALSVKHVVRNI</sequence>
<dbReference type="EMBL" id="JH000320">
    <property type="protein sequence ID" value="EGW05501.1"/>
    <property type="molecule type" value="Genomic_DNA"/>
</dbReference>
<name>G3HES4_CRIGR</name>